<dbReference type="CDD" id="cd13426">
    <property type="entry name" value="Peptidase_G1"/>
    <property type="match status" value="1"/>
</dbReference>
<dbReference type="Gene3D" id="2.60.120.700">
    <property type="entry name" value="Peptidase G1"/>
    <property type="match status" value="1"/>
</dbReference>
<feature type="chain" id="PRO_5040354596" evidence="1">
    <location>
        <begin position="20"/>
        <end position="393"/>
    </location>
</feature>
<feature type="signal peptide" evidence="1">
    <location>
        <begin position="1"/>
        <end position="19"/>
    </location>
</feature>
<keyword evidence="3" id="KW-1185">Reference proteome</keyword>
<name>A0A9P8JLI2_AURME</name>
<comment type="caution">
    <text evidence="2">The sequence shown here is derived from an EMBL/GenBank/DDBJ whole genome shotgun (WGS) entry which is preliminary data.</text>
</comment>
<organism evidence="2 3">
    <name type="scientific">Aureobasidium melanogenum</name>
    <name type="common">Aureobasidium pullulans var. melanogenum</name>
    <dbReference type="NCBI Taxonomy" id="46634"/>
    <lineage>
        <taxon>Eukaryota</taxon>
        <taxon>Fungi</taxon>
        <taxon>Dikarya</taxon>
        <taxon>Ascomycota</taxon>
        <taxon>Pezizomycotina</taxon>
        <taxon>Dothideomycetes</taxon>
        <taxon>Dothideomycetidae</taxon>
        <taxon>Dothideales</taxon>
        <taxon>Saccotheciaceae</taxon>
        <taxon>Aureobasidium</taxon>
    </lineage>
</organism>
<dbReference type="Pfam" id="PF01828">
    <property type="entry name" value="Peptidase_A4"/>
    <property type="match status" value="1"/>
</dbReference>
<gene>
    <name evidence="2" type="ORF">KCU98_g15254</name>
</gene>
<sequence>MKPTTILRIGLLFIGLAGAAPLAAQHNDEPALLSHQAAKRGDISSTYCDVNPEVFPCSEFCKGNQLADFCRPEYCEHDPGHWSCKPKYIESNDTQVDDTDGGLYSTLLSDLTTEQGNGSDLDCKVDPSQMKCTAYCGSSPFLTYCRPEFCSQYPEHYVCDKNNRHLKTHGMPGNSEYKDYNLGGGFFSGKDITSVTGTFVVPEVFSSPQNVKGEYVEIMVGIADRYCDETRRSGEILAGISLYPDGEPEVYVRWWPEDIVAAKNMTISAGDSITMTVTLSDKISGSAVIENSSKNTSFTHNFTAKGLRPVCDTKAHWAVGQSKVKYPLTGPLANFTTVIFTDTSVTAESEVMTGVSKIEESFLVDRLGFPLADTSIVDNSINVTYLKPLQHEL</sequence>
<dbReference type="PANTHER" id="PTHR37536">
    <property type="entry name" value="PUTATIVE (AFU_ORTHOLOGUE AFUA_3G02970)-RELATED"/>
    <property type="match status" value="1"/>
</dbReference>
<keyword evidence="1" id="KW-0732">Signal</keyword>
<dbReference type="PRINTS" id="PR00977">
    <property type="entry name" value="SCYTLDPTASE"/>
</dbReference>
<dbReference type="GO" id="GO:0070007">
    <property type="term" value="F:glutamic-type endopeptidase activity"/>
    <property type="evidence" value="ECO:0007669"/>
    <property type="project" value="InterPro"/>
</dbReference>
<dbReference type="AlphaFoldDB" id="A0A9P8JLI2"/>
<dbReference type="PANTHER" id="PTHR37536:SF1">
    <property type="entry name" value="ASPERGILLOPEPSIN, PUTAITVE (AFU_ORTHOLOGUE AFUA_7G01200)"/>
    <property type="match status" value="1"/>
</dbReference>
<dbReference type="Proteomes" id="UP000729357">
    <property type="component" value="Unassembled WGS sequence"/>
</dbReference>
<protein>
    <submittedName>
        <fullName evidence="2">Concanavalin A-like lectin/glucanase</fullName>
    </submittedName>
</protein>
<feature type="non-terminal residue" evidence="2">
    <location>
        <position position="393"/>
    </location>
</feature>
<reference evidence="2" key="2">
    <citation type="submission" date="2021-08" db="EMBL/GenBank/DDBJ databases">
        <authorList>
            <person name="Gostincar C."/>
            <person name="Sun X."/>
            <person name="Song Z."/>
            <person name="Gunde-Cimerman N."/>
        </authorList>
    </citation>
    <scope>NUCLEOTIDE SEQUENCE</scope>
    <source>
        <strain evidence="2">EXF-9298</strain>
    </source>
</reference>
<dbReference type="InterPro" id="IPR013320">
    <property type="entry name" value="ConA-like_dom_sf"/>
</dbReference>
<evidence type="ECO:0000313" key="2">
    <source>
        <dbReference type="EMBL" id="KAG9969174.1"/>
    </source>
</evidence>
<dbReference type="SUPFAM" id="SSF49899">
    <property type="entry name" value="Concanavalin A-like lectins/glucanases"/>
    <property type="match status" value="1"/>
</dbReference>
<evidence type="ECO:0000313" key="3">
    <source>
        <dbReference type="Proteomes" id="UP000729357"/>
    </source>
</evidence>
<dbReference type="EMBL" id="JAHFXS010003194">
    <property type="protein sequence ID" value="KAG9969174.1"/>
    <property type="molecule type" value="Genomic_DNA"/>
</dbReference>
<dbReference type="InterPro" id="IPR000250">
    <property type="entry name" value="Peptidase_G1"/>
</dbReference>
<dbReference type="InterPro" id="IPR038656">
    <property type="entry name" value="Peptidase_G1_sf"/>
</dbReference>
<proteinExistence type="predicted"/>
<reference evidence="2" key="1">
    <citation type="journal article" date="2021" name="J Fungi (Basel)">
        <title>Virulence traits and population genomics of the black yeast Aureobasidium melanogenum.</title>
        <authorList>
            <person name="Cernosa A."/>
            <person name="Sun X."/>
            <person name="Gostincar C."/>
            <person name="Fang C."/>
            <person name="Gunde-Cimerman N."/>
            <person name="Song Z."/>
        </authorList>
    </citation>
    <scope>NUCLEOTIDE SEQUENCE</scope>
    <source>
        <strain evidence="2">EXF-9298</strain>
    </source>
</reference>
<accession>A0A9P8JLI2</accession>
<evidence type="ECO:0000256" key="1">
    <source>
        <dbReference type="SAM" id="SignalP"/>
    </source>
</evidence>
<dbReference type="GO" id="GO:0006508">
    <property type="term" value="P:proteolysis"/>
    <property type="evidence" value="ECO:0007669"/>
    <property type="project" value="InterPro"/>
</dbReference>